<keyword evidence="2 8" id="KW-0813">Transport</keyword>
<feature type="transmembrane region" description="Helical" evidence="8">
    <location>
        <begin position="20"/>
        <end position="45"/>
    </location>
</feature>
<dbReference type="GO" id="GO:0022857">
    <property type="term" value="F:transmembrane transporter activity"/>
    <property type="evidence" value="ECO:0007669"/>
    <property type="project" value="InterPro"/>
</dbReference>
<keyword evidence="3" id="KW-1003">Cell membrane</keyword>
<dbReference type="NCBIfam" id="TIGR01726">
    <property type="entry name" value="HEQRo_perm_3TM"/>
    <property type="match status" value="1"/>
</dbReference>
<protein>
    <submittedName>
        <fullName evidence="10">Amino acid ABC transporter membrane protein 2, PAAT family</fullName>
    </submittedName>
</protein>
<dbReference type="PANTHER" id="PTHR30614">
    <property type="entry name" value="MEMBRANE COMPONENT OF AMINO ACID ABC TRANSPORTER"/>
    <property type="match status" value="1"/>
</dbReference>
<evidence type="ECO:0000313" key="10">
    <source>
        <dbReference type="EMBL" id="SFA91455.1"/>
    </source>
</evidence>
<evidence type="ECO:0000313" key="11">
    <source>
        <dbReference type="Proteomes" id="UP000243799"/>
    </source>
</evidence>
<comment type="subcellular location">
    <subcellularLocation>
        <location evidence="1 8">Cell membrane</location>
        <topology evidence="1 8">Multi-pass membrane protein</topology>
    </subcellularLocation>
</comment>
<feature type="transmembrane region" description="Helical" evidence="8">
    <location>
        <begin position="57"/>
        <end position="79"/>
    </location>
</feature>
<sequence length="218" mass="24300">MNFEWDMDFAISVMPELLAGFWVTIQITFAGIAIALLIGLIVAVIRYLRIPVLSHLFDFYVQFVRGTPLLVQAFAAFFILPEYGITLTPLVTGIIVMGVNYSAYTAEVYRSGIEGVDKGQWEAATALSLPKKPTWTRIVLPQSIRTIVPMLGNYWIQMYKDSAILYGITVIEVLGAAQIIGSSNYRYVEPLTIAALLFLAVSYPASVLVRRLERRLVG</sequence>
<feature type="transmembrane region" description="Helical" evidence="8">
    <location>
        <begin position="163"/>
        <end position="181"/>
    </location>
</feature>
<dbReference type="PROSITE" id="PS50928">
    <property type="entry name" value="ABC_TM1"/>
    <property type="match status" value="1"/>
</dbReference>
<dbReference type="Proteomes" id="UP000243799">
    <property type="component" value="Unassembled WGS sequence"/>
</dbReference>
<dbReference type="InterPro" id="IPR000515">
    <property type="entry name" value="MetI-like"/>
</dbReference>
<feature type="transmembrane region" description="Helical" evidence="8">
    <location>
        <begin position="85"/>
        <end position="104"/>
    </location>
</feature>
<dbReference type="InterPro" id="IPR010065">
    <property type="entry name" value="AA_ABC_transptr_permease_3TM"/>
</dbReference>
<dbReference type="Gene3D" id="1.10.3720.10">
    <property type="entry name" value="MetI-like"/>
    <property type="match status" value="1"/>
</dbReference>
<keyword evidence="6 8" id="KW-1133">Transmembrane helix</keyword>
<name>A0A1I0WRR7_9PSEU</name>
<reference evidence="11" key="1">
    <citation type="submission" date="2016-10" db="EMBL/GenBank/DDBJ databases">
        <authorList>
            <person name="Varghese N."/>
            <person name="Submissions S."/>
        </authorList>
    </citation>
    <scope>NUCLEOTIDE SEQUENCE [LARGE SCALE GENOMIC DNA]</scope>
    <source>
        <strain evidence="11">CGMCC 4.3568</strain>
    </source>
</reference>
<dbReference type="AlphaFoldDB" id="A0A1I0WRR7"/>
<dbReference type="InterPro" id="IPR035906">
    <property type="entry name" value="MetI-like_sf"/>
</dbReference>
<gene>
    <name evidence="10" type="ORF">SAMN05216266_102163</name>
</gene>
<dbReference type="Pfam" id="PF00528">
    <property type="entry name" value="BPD_transp_1"/>
    <property type="match status" value="1"/>
</dbReference>
<evidence type="ECO:0000256" key="6">
    <source>
        <dbReference type="ARBA" id="ARBA00022989"/>
    </source>
</evidence>
<evidence type="ECO:0000256" key="3">
    <source>
        <dbReference type="ARBA" id="ARBA00022475"/>
    </source>
</evidence>
<evidence type="ECO:0000256" key="5">
    <source>
        <dbReference type="ARBA" id="ARBA00022970"/>
    </source>
</evidence>
<keyword evidence="11" id="KW-1185">Reference proteome</keyword>
<dbReference type="InterPro" id="IPR014341">
    <property type="entry name" value="Ectoine_EhuD"/>
</dbReference>
<accession>A0A1I0WRR7</accession>
<feature type="domain" description="ABC transmembrane type-1" evidence="9">
    <location>
        <begin position="21"/>
        <end position="209"/>
    </location>
</feature>
<organism evidence="10 11">
    <name type="scientific">Amycolatopsis marina</name>
    <dbReference type="NCBI Taxonomy" id="490629"/>
    <lineage>
        <taxon>Bacteria</taxon>
        <taxon>Bacillati</taxon>
        <taxon>Actinomycetota</taxon>
        <taxon>Actinomycetes</taxon>
        <taxon>Pseudonocardiales</taxon>
        <taxon>Pseudonocardiaceae</taxon>
        <taxon>Amycolatopsis</taxon>
    </lineage>
</organism>
<dbReference type="RefSeq" id="WP_091670221.1">
    <property type="nucleotide sequence ID" value="NZ_FOKG01000002.1"/>
</dbReference>
<evidence type="ECO:0000256" key="2">
    <source>
        <dbReference type="ARBA" id="ARBA00022448"/>
    </source>
</evidence>
<keyword evidence="7 8" id="KW-0472">Membrane</keyword>
<evidence type="ECO:0000256" key="7">
    <source>
        <dbReference type="ARBA" id="ARBA00023136"/>
    </source>
</evidence>
<feature type="transmembrane region" description="Helical" evidence="8">
    <location>
        <begin position="187"/>
        <end position="209"/>
    </location>
</feature>
<dbReference type="NCBIfam" id="TIGR03003">
    <property type="entry name" value="ectoine_ehuD"/>
    <property type="match status" value="1"/>
</dbReference>
<dbReference type="OrthoDB" id="9814902at2"/>
<evidence type="ECO:0000256" key="8">
    <source>
        <dbReference type="RuleBase" id="RU363032"/>
    </source>
</evidence>
<evidence type="ECO:0000256" key="1">
    <source>
        <dbReference type="ARBA" id="ARBA00004651"/>
    </source>
</evidence>
<dbReference type="SUPFAM" id="SSF161098">
    <property type="entry name" value="MetI-like"/>
    <property type="match status" value="1"/>
</dbReference>
<dbReference type="STRING" id="490629.SAMN05216266_102163"/>
<keyword evidence="5" id="KW-0029">Amino-acid transport</keyword>
<dbReference type="InterPro" id="IPR043429">
    <property type="entry name" value="ArtM/GltK/GlnP/TcyL/YhdX-like"/>
</dbReference>
<evidence type="ECO:0000259" key="9">
    <source>
        <dbReference type="PROSITE" id="PS50928"/>
    </source>
</evidence>
<keyword evidence="4 8" id="KW-0812">Transmembrane</keyword>
<evidence type="ECO:0000256" key="4">
    <source>
        <dbReference type="ARBA" id="ARBA00022692"/>
    </source>
</evidence>
<dbReference type="GO" id="GO:0043190">
    <property type="term" value="C:ATP-binding cassette (ABC) transporter complex"/>
    <property type="evidence" value="ECO:0007669"/>
    <property type="project" value="InterPro"/>
</dbReference>
<dbReference type="GO" id="GO:0006865">
    <property type="term" value="P:amino acid transport"/>
    <property type="evidence" value="ECO:0007669"/>
    <property type="project" value="UniProtKB-KW"/>
</dbReference>
<proteinExistence type="inferred from homology"/>
<dbReference type="EMBL" id="FOKG01000002">
    <property type="protein sequence ID" value="SFA91455.1"/>
    <property type="molecule type" value="Genomic_DNA"/>
</dbReference>
<dbReference type="PANTHER" id="PTHR30614:SF0">
    <property type="entry name" value="L-CYSTINE TRANSPORT SYSTEM PERMEASE PROTEIN TCYL"/>
    <property type="match status" value="1"/>
</dbReference>
<dbReference type="CDD" id="cd06261">
    <property type="entry name" value="TM_PBP2"/>
    <property type="match status" value="1"/>
</dbReference>
<comment type="similarity">
    <text evidence="8">Belongs to the binding-protein-dependent transport system permease family.</text>
</comment>